<accession>A0A2T2WUG5</accession>
<dbReference type="AlphaFoldDB" id="A0A2T2WUG5"/>
<dbReference type="EMBL" id="PXYT01000048">
    <property type="protein sequence ID" value="PSR25870.1"/>
    <property type="molecule type" value="Genomic_DNA"/>
</dbReference>
<keyword evidence="4" id="KW-1133">Transmembrane helix</keyword>
<comment type="similarity">
    <text evidence="1">Belongs to the glycosyltransferase 2 family.</text>
</comment>
<evidence type="ECO:0000256" key="3">
    <source>
        <dbReference type="ARBA" id="ARBA00022679"/>
    </source>
</evidence>
<dbReference type="Pfam" id="PF13641">
    <property type="entry name" value="Glyco_tranf_2_3"/>
    <property type="match status" value="1"/>
</dbReference>
<feature type="transmembrane region" description="Helical" evidence="4">
    <location>
        <begin position="328"/>
        <end position="349"/>
    </location>
</feature>
<feature type="transmembrane region" description="Helical" evidence="4">
    <location>
        <begin position="304"/>
        <end position="322"/>
    </location>
</feature>
<dbReference type="PANTHER" id="PTHR43630">
    <property type="entry name" value="POLY-BETA-1,6-N-ACETYL-D-GLUCOSAMINE SYNTHASE"/>
    <property type="match status" value="1"/>
</dbReference>
<feature type="transmembrane region" description="Helical" evidence="4">
    <location>
        <begin position="276"/>
        <end position="297"/>
    </location>
</feature>
<dbReference type="InterPro" id="IPR029044">
    <property type="entry name" value="Nucleotide-diphossugar_trans"/>
</dbReference>
<keyword evidence="3" id="KW-0808">Transferase</keyword>
<reference evidence="5 6" key="1">
    <citation type="journal article" date="2014" name="BMC Genomics">
        <title>Comparison of environmental and isolate Sulfobacillus genomes reveals diverse carbon, sulfur, nitrogen, and hydrogen metabolisms.</title>
        <authorList>
            <person name="Justice N.B."/>
            <person name="Norman A."/>
            <person name="Brown C.T."/>
            <person name="Singh A."/>
            <person name="Thomas B.C."/>
            <person name="Banfield J.F."/>
        </authorList>
    </citation>
    <scope>NUCLEOTIDE SEQUENCE [LARGE SCALE GENOMIC DNA]</scope>
    <source>
        <strain evidence="5">AMDSBA1</strain>
    </source>
</reference>
<dbReference type="Gene3D" id="3.90.550.10">
    <property type="entry name" value="Spore Coat Polysaccharide Biosynthesis Protein SpsA, Chain A"/>
    <property type="match status" value="1"/>
</dbReference>
<name>A0A2T2WUG5_9FIRM</name>
<keyword evidence="2" id="KW-0328">Glycosyltransferase</keyword>
<protein>
    <recommendedName>
        <fullName evidence="7">Glycosyl transferase family 2</fullName>
    </recommendedName>
</protein>
<proteinExistence type="inferred from homology"/>
<gene>
    <name evidence="5" type="ORF">C7B43_15865</name>
</gene>
<dbReference type="PANTHER" id="PTHR43630:SF1">
    <property type="entry name" value="POLY-BETA-1,6-N-ACETYL-D-GLUCOSAMINE SYNTHASE"/>
    <property type="match status" value="1"/>
</dbReference>
<evidence type="ECO:0000313" key="5">
    <source>
        <dbReference type="EMBL" id="PSR25870.1"/>
    </source>
</evidence>
<comment type="caution">
    <text evidence="5">The sequence shown here is derived from an EMBL/GenBank/DDBJ whole genome shotgun (WGS) entry which is preliminary data.</text>
</comment>
<keyword evidence="4" id="KW-0472">Membrane</keyword>
<evidence type="ECO:0008006" key="7">
    <source>
        <dbReference type="Google" id="ProtNLM"/>
    </source>
</evidence>
<evidence type="ECO:0000313" key="6">
    <source>
        <dbReference type="Proteomes" id="UP000242699"/>
    </source>
</evidence>
<evidence type="ECO:0000256" key="2">
    <source>
        <dbReference type="ARBA" id="ARBA00022676"/>
    </source>
</evidence>
<sequence>MKDILLVALMAIFLLYHFYRIITAKACPLPYQDIPDLPESLPTVSFLVPSWNDKRHLEPFILSFNALSYPHKELILCVGGCDGSFEYAQQFSSPAITVLKQELGEGKQRALRKSYPLSHGEIIYLTDVDCRLTDNVVYHMVSTVLNNGCAVTGPSDPLHGQRRNPLIQVQWAVDRMTEPSTCTTTGGILGRNAVVPKSLLDAVGAFDQDVPSGTDYFLAKTLLRHNCPILFVPYARITSEYPETLGLYIRKQSRWIRNVLVLGMKFHEKQEVSSSLMTMAIPVVTVLSMIAASITIVVNSHWSLAVTFVVFVLILHPVLARLRYLCLAGIPVTITGVGLHFLGTSMASLRATEQIMRKSWVW</sequence>
<evidence type="ECO:0000256" key="1">
    <source>
        <dbReference type="ARBA" id="ARBA00006739"/>
    </source>
</evidence>
<dbReference type="Proteomes" id="UP000242699">
    <property type="component" value="Unassembled WGS sequence"/>
</dbReference>
<keyword evidence="4" id="KW-0812">Transmembrane</keyword>
<dbReference type="SUPFAM" id="SSF53448">
    <property type="entry name" value="Nucleotide-diphospho-sugar transferases"/>
    <property type="match status" value="1"/>
</dbReference>
<organism evidence="5 6">
    <name type="scientific">Sulfobacillus benefaciens</name>
    <dbReference type="NCBI Taxonomy" id="453960"/>
    <lineage>
        <taxon>Bacteria</taxon>
        <taxon>Bacillati</taxon>
        <taxon>Bacillota</taxon>
        <taxon>Clostridia</taxon>
        <taxon>Eubacteriales</taxon>
        <taxon>Clostridiales Family XVII. Incertae Sedis</taxon>
        <taxon>Sulfobacillus</taxon>
    </lineage>
</organism>
<evidence type="ECO:0000256" key="4">
    <source>
        <dbReference type="SAM" id="Phobius"/>
    </source>
</evidence>
<dbReference type="GO" id="GO:0016757">
    <property type="term" value="F:glycosyltransferase activity"/>
    <property type="evidence" value="ECO:0007669"/>
    <property type="project" value="UniProtKB-KW"/>
</dbReference>